<sequence length="240" mass="27096">MKKLMLIVALFCTWNAVQAQDSKTSDQEGAKALPTLNIADYYHINDLSYRRSMQYNDYATAKSALMKMITIDNQNDSLLVNLANIYFEQREWISAVMAAKDAKAINSNNVAAHQIEAYGLQYLGAKQKAAEAFESYYLVSNEKEALYQLSLLQLELKKYKECETNVNILLKDETYLANKVTVEGTDGKQIQIPMKAVIYNLKGVMESIQGNTAEAKKDINKALEIAPNFKIAQDRLKTLK</sequence>
<evidence type="ECO:0008006" key="4">
    <source>
        <dbReference type="Google" id="ProtNLM"/>
    </source>
</evidence>
<organism evidence="2 3">
    <name type="scientific">Persicobacter psychrovividus</name>
    <dbReference type="NCBI Taxonomy" id="387638"/>
    <lineage>
        <taxon>Bacteria</taxon>
        <taxon>Pseudomonadati</taxon>
        <taxon>Bacteroidota</taxon>
        <taxon>Cytophagia</taxon>
        <taxon>Cytophagales</taxon>
        <taxon>Persicobacteraceae</taxon>
        <taxon>Persicobacter</taxon>
    </lineage>
</organism>
<accession>A0ABM7VDS5</accession>
<dbReference type="Proteomes" id="UP001354989">
    <property type="component" value="Chromosome"/>
</dbReference>
<keyword evidence="1" id="KW-0732">Signal</keyword>
<evidence type="ECO:0000313" key="3">
    <source>
        <dbReference type="Proteomes" id="UP001354989"/>
    </source>
</evidence>
<feature type="signal peptide" evidence="1">
    <location>
        <begin position="1"/>
        <end position="19"/>
    </location>
</feature>
<dbReference type="SUPFAM" id="SSF48452">
    <property type="entry name" value="TPR-like"/>
    <property type="match status" value="1"/>
</dbReference>
<proteinExistence type="predicted"/>
<dbReference type="RefSeq" id="WP_338397973.1">
    <property type="nucleotide sequence ID" value="NZ_AP025292.1"/>
</dbReference>
<gene>
    <name evidence="2" type="ORF">PEPS_12300</name>
</gene>
<evidence type="ECO:0000256" key="1">
    <source>
        <dbReference type="SAM" id="SignalP"/>
    </source>
</evidence>
<reference evidence="2 3" key="1">
    <citation type="submission" date="2021-12" db="EMBL/GenBank/DDBJ databases">
        <title>Genome sequencing of bacteria with rrn-lacking chromosome and rrn-plasmid.</title>
        <authorList>
            <person name="Anda M."/>
            <person name="Iwasaki W."/>
        </authorList>
    </citation>
    <scope>NUCLEOTIDE SEQUENCE [LARGE SCALE GENOMIC DNA]</scope>
    <source>
        <strain evidence="2 3">NBRC 101262</strain>
    </source>
</reference>
<dbReference type="EMBL" id="AP025292">
    <property type="protein sequence ID" value="BDC98949.1"/>
    <property type="molecule type" value="Genomic_DNA"/>
</dbReference>
<dbReference type="SMART" id="SM00028">
    <property type="entry name" value="TPR"/>
    <property type="match status" value="2"/>
</dbReference>
<dbReference type="Pfam" id="PF13181">
    <property type="entry name" value="TPR_8"/>
    <property type="match status" value="1"/>
</dbReference>
<protein>
    <recommendedName>
        <fullName evidence="4">Tetratricopeptide repeat protein</fullName>
    </recommendedName>
</protein>
<dbReference type="InterPro" id="IPR019734">
    <property type="entry name" value="TPR_rpt"/>
</dbReference>
<feature type="chain" id="PRO_5045981091" description="Tetratricopeptide repeat protein" evidence="1">
    <location>
        <begin position="20"/>
        <end position="240"/>
    </location>
</feature>
<name>A0ABM7VDS5_9BACT</name>
<dbReference type="InterPro" id="IPR011990">
    <property type="entry name" value="TPR-like_helical_dom_sf"/>
</dbReference>
<dbReference type="Gene3D" id="1.25.40.10">
    <property type="entry name" value="Tetratricopeptide repeat domain"/>
    <property type="match status" value="2"/>
</dbReference>
<keyword evidence="3" id="KW-1185">Reference proteome</keyword>
<evidence type="ECO:0000313" key="2">
    <source>
        <dbReference type="EMBL" id="BDC98949.1"/>
    </source>
</evidence>